<reference evidence="2 3" key="1">
    <citation type="submission" date="2016-08" db="EMBL/GenBank/DDBJ databases">
        <authorList>
            <consortium name="Lentinula edodes genome sequencing consortium"/>
            <person name="Sakamoto Y."/>
            <person name="Nakade K."/>
            <person name="Sato S."/>
            <person name="Yoshida Y."/>
            <person name="Miyazaki K."/>
            <person name="Natsume S."/>
            <person name="Konno N."/>
        </authorList>
    </citation>
    <scope>NUCLEOTIDE SEQUENCE [LARGE SCALE GENOMIC DNA]</scope>
    <source>
        <strain evidence="2 3">NBRC 111202</strain>
    </source>
</reference>
<feature type="region of interest" description="Disordered" evidence="1">
    <location>
        <begin position="1"/>
        <end position="26"/>
    </location>
</feature>
<dbReference type="Proteomes" id="UP000188533">
    <property type="component" value="Unassembled WGS sequence"/>
</dbReference>
<evidence type="ECO:0000256" key="1">
    <source>
        <dbReference type="SAM" id="MobiDB-lite"/>
    </source>
</evidence>
<dbReference type="EMBL" id="BDGU01000071">
    <property type="protein sequence ID" value="GAW01708.1"/>
    <property type="molecule type" value="Genomic_DNA"/>
</dbReference>
<evidence type="ECO:0000313" key="3">
    <source>
        <dbReference type="Proteomes" id="UP000188533"/>
    </source>
</evidence>
<gene>
    <name evidence="2" type="ORF">LENED_003318</name>
</gene>
<comment type="caution">
    <text evidence="2">The sequence shown here is derived from an EMBL/GenBank/DDBJ whole genome shotgun (WGS) entry which is preliminary data.</text>
</comment>
<protein>
    <submittedName>
        <fullName evidence="2">Uncharacterized protein</fullName>
    </submittedName>
</protein>
<feature type="compositionally biased region" description="Basic and acidic residues" evidence="1">
    <location>
        <begin position="7"/>
        <end position="23"/>
    </location>
</feature>
<name>A0A1Q3E377_LENED</name>
<keyword evidence="3" id="KW-1185">Reference proteome</keyword>
<evidence type="ECO:0000313" key="2">
    <source>
        <dbReference type="EMBL" id="GAW01708.1"/>
    </source>
</evidence>
<reference evidence="2 3" key="2">
    <citation type="submission" date="2017-02" db="EMBL/GenBank/DDBJ databases">
        <title>A genome survey and senescence transcriptome analysis in Lentinula edodes.</title>
        <authorList>
            <person name="Sakamoto Y."/>
            <person name="Nakade K."/>
            <person name="Sato S."/>
            <person name="Yoshida Y."/>
            <person name="Miyazaki K."/>
            <person name="Natsume S."/>
            <person name="Konno N."/>
        </authorList>
    </citation>
    <scope>NUCLEOTIDE SEQUENCE [LARGE SCALE GENOMIC DNA]</scope>
    <source>
        <strain evidence="2 3">NBRC 111202</strain>
    </source>
</reference>
<organism evidence="2 3">
    <name type="scientific">Lentinula edodes</name>
    <name type="common">Shiitake mushroom</name>
    <name type="synonym">Lentinus edodes</name>
    <dbReference type="NCBI Taxonomy" id="5353"/>
    <lineage>
        <taxon>Eukaryota</taxon>
        <taxon>Fungi</taxon>
        <taxon>Dikarya</taxon>
        <taxon>Basidiomycota</taxon>
        <taxon>Agaricomycotina</taxon>
        <taxon>Agaricomycetes</taxon>
        <taxon>Agaricomycetidae</taxon>
        <taxon>Agaricales</taxon>
        <taxon>Marasmiineae</taxon>
        <taxon>Omphalotaceae</taxon>
        <taxon>Lentinula</taxon>
    </lineage>
</organism>
<accession>A0A1Q3E377</accession>
<proteinExistence type="predicted"/>
<sequence>MAQKRAGMTEEEKAESKNTRKEAAAASYLRNRKTILRKAQDKRISEFVEKIGHPDADLWYPYRRNTYRVGTEAGVSTNPRIYL</sequence>
<dbReference type="AlphaFoldDB" id="A0A1Q3E377"/>